<dbReference type="EMBL" id="MPUH01000341">
    <property type="protein sequence ID" value="OMJ82432.1"/>
    <property type="molecule type" value="Genomic_DNA"/>
</dbReference>
<reference evidence="1 2" key="1">
    <citation type="submission" date="2016-11" db="EMBL/GenBank/DDBJ databases">
        <title>The macronuclear genome of Stentor coeruleus: a giant cell with tiny introns.</title>
        <authorList>
            <person name="Slabodnick M."/>
            <person name="Ruby J.G."/>
            <person name="Reiff S.B."/>
            <person name="Swart E.C."/>
            <person name="Gosai S."/>
            <person name="Prabakaran S."/>
            <person name="Witkowska E."/>
            <person name="Larue G.E."/>
            <person name="Fisher S."/>
            <person name="Freeman R.M."/>
            <person name="Gunawardena J."/>
            <person name="Chu W."/>
            <person name="Stover N.A."/>
            <person name="Gregory B.D."/>
            <person name="Nowacki M."/>
            <person name="Derisi J."/>
            <person name="Roy S.W."/>
            <person name="Marshall W.F."/>
            <person name="Sood P."/>
        </authorList>
    </citation>
    <scope>NUCLEOTIDE SEQUENCE [LARGE SCALE GENOMIC DNA]</scope>
    <source>
        <strain evidence="1">WM001</strain>
    </source>
</reference>
<sequence>MGCIICKGGLREREKIFAEQSICRSKLDGAASNIIKVLTYKVGPSIFKVNVISENIIPSEKPCIIQTNTNDNDCKQPGKIIPSV</sequence>
<evidence type="ECO:0000313" key="1">
    <source>
        <dbReference type="EMBL" id="OMJ82432.1"/>
    </source>
</evidence>
<proteinExistence type="predicted"/>
<comment type="caution">
    <text evidence="1">The sequence shown here is derived from an EMBL/GenBank/DDBJ whole genome shotgun (WGS) entry which is preliminary data.</text>
</comment>
<accession>A0A1R2C084</accession>
<evidence type="ECO:0000313" key="2">
    <source>
        <dbReference type="Proteomes" id="UP000187209"/>
    </source>
</evidence>
<gene>
    <name evidence="1" type="ORF">SteCoe_16909</name>
</gene>
<organism evidence="1 2">
    <name type="scientific">Stentor coeruleus</name>
    <dbReference type="NCBI Taxonomy" id="5963"/>
    <lineage>
        <taxon>Eukaryota</taxon>
        <taxon>Sar</taxon>
        <taxon>Alveolata</taxon>
        <taxon>Ciliophora</taxon>
        <taxon>Postciliodesmatophora</taxon>
        <taxon>Heterotrichea</taxon>
        <taxon>Heterotrichida</taxon>
        <taxon>Stentoridae</taxon>
        <taxon>Stentor</taxon>
    </lineage>
</organism>
<dbReference type="Proteomes" id="UP000187209">
    <property type="component" value="Unassembled WGS sequence"/>
</dbReference>
<keyword evidence="2" id="KW-1185">Reference proteome</keyword>
<name>A0A1R2C084_9CILI</name>
<dbReference type="AlphaFoldDB" id="A0A1R2C084"/>
<protein>
    <submittedName>
        <fullName evidence="1">Uncharacterized protein</fullName>
    </submittedName>
</protein>